<accession>A0ABY7E996</accession>
<dbReference type="EMBL" id="CP111016">
    <property type="protein sequence ID" value="WAR06592.1"/>
    <property type="molecule type" value="Genomic_DNA"/>
</dbReference>
<organism evidence="1 2">
    <name type="scientific">Mya arenaria</name>
    <name type="common">Soft-shell clam</name>
    <dbReference type="NCBI Taxonomy" id="6604"/>
    <lineage>
        <taxon>Eukaryota</taxon>
        <taxon>Metazoa</taxon>
        <taxon>Spiralia</taxon>
        <taxon>Lophotrochozoa</taxon>
        <taxon>Mollusca</taxon>
        <taxon>Bivalvia</taxon>
        <taxon>Autobranchia</taxon>
        <taxon>Heteroconchia</taxon>
        <taxon>Euheterodonta</taxon>
        <taxon>Imparidentia</taxon>
        <taxon>Neoheterodontei</taxon>
        <taxon>Myida</taxon>
        <taxon>Myoidea</taxon>
        <taxon>Myidae</taxon>
        <taxon>Mya</taxon>
    </lineage>
</organism>
<sequence>MKGSPCYMVKLLEHGHILIDGDLKRKAILKERRCALQQGQCIQLKSGPTFFLIFMHSFR</sequence>
<evidence type="ECO:0000313" key="2">
    <source>
        <dbReference type="Proteomes" id="UP001164746"/>
    </source>
</evidence>
<gene>
    <name evidence="1" type="ORF">MAR_021961</name>
</gene>
<dbReference type="Proteomes" id="UP001164746">
    <property type="component" value="Chromosome 5"/>
</dbReference>
<name>A0ABY7E996_MYAAR</name>
<proteinExistence type="predicted"/>
<protein>
    <submittedName>
        <fullName evidence="1">Uncharacterized protein</fullName>
    </submittedName>
</protein>
<reference evidence="1" key="1">
    <citation type="submission" date="2022-11" db="EMBL/GenBank/DDBJ databases">
        <title>Centuries of genome instability and evolution in soft-shell clam transmissible cancer (bioRxiv).</title>
        <authorList>
            <person name="Hart S.F.M."/>
            <person name="Yonemitsu M.A."/>
            <person name="Giersch R.M."/>
            <person name="Beal B.F."/>
            <person name="Arriagada G."/>
            <person name="Davis B.W."/>
            <person name="Ostrander E.A."/>
            <person name="Goff S.P."/>
            <person name="Metzger M.J."/>
        </authorList>
    </citation>
    <scope>NUCLEOTIDE SEQUENCE</scope>
    <source>
        <strain evidence="1">MELC-2E11</strain>
        <tissue evidence="1">Siphon/mantle</tissue>
    </source>
</reference>
<evidence type="ECO:0000313" key="1">
    <source>
        <dbReference type="EMBL" id="WAR06592.1"/>
    </source>
</evidence>
<keyword evidence="2" id="KW-1185">Reference proteome</keyword>